<reference evidence="1" key="1">
    <citation type="journal article" date="2020" name="Stud. Mycol.">
        <title>101 Dothideomycetes genomes: a test case for predicting lifestyles and emergence of pathogens.</title>
        <authorList>
            <person name="Haridas S."/>
            <person name="Albert R."/>
            <person name="Binder M."/>
            <person name="Bloem J."/>
            <person name="Labutti K."/>
            <person name="Salamov A."/>
            <person name="Andreopoulos B."/>
            <person name="Baker S."/>
            <person name="Barry K."/>
            <person name="Bills G."/>
            <person name="Bluhm B."/>
            <person name="Cannon C."/>
            <person name="Castanera R."/>
            <person name="Culley D."/>
            <person name="Daum C."/>
            <person name="Ezra D."/>
            <person name="Gonzalez J."/>
            <person name="Henrissat B."/>
            <person name="Kuo A."/>
            <person name="Liang C."/>
            <person name="Lipzen A."/>
            <person name="Lutzoni F."/>
            <person name="Magnuson J."/>
            <person name="Mondo S."/>
            <person name="Nolan M."/>
            <person name="Ohm R."/>
            <person name="Pangilinan J."/>
            <person name="Park H.-J."/>
            <person name="Ramirez L."/>
            <person name="Alfaro M."/>
            <person name="Sun H."/>
            <person name="Tritt A."/>
            <person name="Yoshinaga Y."/>
            <person name="Zwiers L.-H."/>
            <person name="Turgeon B."/>
            <person name="Goodwin S."/>
            <person name="Spatafora J."/>
            <person name="Crous P."/>
            <person name="Grigoriev I."/>
        </authorList>
    </citation>
    <scope>NUCLEOTIDE SEQUENCE</scope>
    <source>
        <strain evidence="1">ATCC 200398</strain>
    </source>
</reference>
<gene>
    <name evidence="1" type="ORF">BDR25DRAFT_345834</name>
</gene>
<comment type="caution">
    <text evidence="1">The sequence shown here is derived from an EMBL/GenBank/DDBJ whole genome shotgun (WGS) entry which is preliminary data.</text>
</comment>
<name>A0ACB6QH97_9PLEO</name>
<keyword evidence="2" id="KW-1185">Reference proteome</keyword>
<evidence type="ECO:0000313" key="1">
    <source>
        <dbReference type="EMBL" id="KAF2465938.1"/>
    </source>
</evidence>
<dbReference type="EMBL" id="MU003527">
    <property type="protein sequence ID" value="KAF2465938.1"/>
    <property type="molecule type" value="Genomic_DNA"/>
</dbReference>
<accession>A0ACB6QH97</accession>
<sequence>MNAMTSGEIYELQQSTPLLSDPTHSAPERIDQATPLLSKSIHLAPKPEHRNQVDSKIRITDENVNDSSTTTSPNLSKPQANKPLNIPHPKMWNPIWFHKTVLISLASLLAALLVGLGLLCYFSHAHHGFDTYLLQNAYSWKYGPTALFIILSSMWIQVDFWSKVLVPWQEMIKSDASAEKSVLLDYVSSNLVVSGRDAWKNAHWVVVATTVGAGLLELLTILSTALLTVGPITLTNNNFPMLQTTRFARGSLDTAYKSTLALAAYSGILTQGLPHPNGSFANLAYETIEPAQGLPTSNATVTADTVAFFPELNCEVANVSLLGPRFNLNFTDSKCSFEYPYSQDVRCDPTARSCGEKEVSAIWQPLTGPRYNGTVCGDGPDNTRIIFAVIQQDFGKGSDKKNISEVATTMTGAICRPRYSLRPASLTFTGSLANPRAIQSVKENYHGVKTNDTIYGVSNLNLTGALWKLFTMGTFNVRDNDAPNWYDLNTFDEGGMFRLMRAVNNGSSLSAFMDPDTLISTAETCYQGVTSQLARQYLLVGTNGYSPVATVEYVENRLHPVILSVWLTGVGLVLLIGLLVVVLLFRPRDVVPCNPTSMAGILTIMASSKEFNATLSKKIHPGEIPLESCFGGTQIFTNIVSIEDEQSPAFRIEISPNSTSPLQSKAASKGGGPWWKPLPIQIPYFSFATLLPVTLIIILEILQRLSDQNSGFTSISSLRTAQVLANIIPAGVMALVHTMIKSISYDLRLLAPFKTMHKSNAPARRSVLVHHLGAGSVPAIFEAVRAQIPTVVLSATASLLASVLTIVVSALYSSDTVSQQMDITLQRLDSFDLSWGNNNTNLTNVSLAFNLIEHFNMTDAPSTYQDLVFPRFQLSDEHAGVINNAQQSITATVPAYRASLNCTAAARESITAKVNPPLSGCLSSTMFVEPDVNVYAKVPLPSKCLQSMERQNQNNSKFTADVTMGFCFGANSTGWTPMGRMEDINNDSDDCPSLAFAFGVFFANKTGFTKHISTENTTVLACSQAIERVDTITTFVGPDLSIDRRNPPVPDEFKAVSVGNFQYELGLNISINSFDFPGQDSVMERELDRFLQAVIFGPGGISLDELRDTEIATRGIQKTYGQYMAEALNRGMRRSPNTTASSPENENEEQNEEQTSFTASTLAPRDRLKQNATPKLVLQILLGVILLLIAVAWVLAGDLRTVLPHSPCSIAGMLVLIAGSEVLEREVVPKGAEWMGENVWRKQGVFEGWLFSLGWWGGKEVKEVRKRYGINVGRAEG</sequence>
<proteinExistence type="predicted"/>
<dbReference type="Proteomes" id="UP000799755">
    <property type="component" value="Unassembled WGS sequence"/>
</dbReference>
<organism evidence="1 2">
    <name type="scientific">Lindgomyces ingoldianus</name>
    <dbReference type="NCBI Taxonomy" id="673940"/>
    <lineage>
        <taxon>Eukaryota</taxon>
        <taxon>Fungi</taxon>
        <taxon>Dikarya</taxon>
        <taxon>Ascomycota</taxon>
        <taxon>Pezizomycotina</taxon>
        <taxon>Dothideomycetes</taxon>
        <taxon>Pleosporomycetidae</taxon>
        <taxon>Pleosporales</taxon>
        <taxon>Lindgomycetaceae</taxon>
        <taxon>Lindgomyces</taxon>
    </lineage>
</organism>
<protein>
    <submittedName>
        <fullName evidence="1">Uncharacterized protein</fullName>
    </submittedName>
</protein>
<evidence type="ECO:0000313" key="2">
    <source>
        <dbReference type="Proteomes" id="UP000799755"/>
    </source>
</evidence>